<dbReference type="AlphaFoldDB" id="A0A7L4WCA5"/>
<evidence type="ECO:0000256" key="1">
    <source>
        <dbReference type="ARBA" id="ARBA00004651"/>
    </source>
</evidence>
<keyword evidence="3 6" id="KW-0812">Transmembrane</keyword>
<protein>
    <submittedName>
        <fullName evidence="7">MFS transporter</fullName>
    </submittedName>
</protein>
<keyword evidence="10" id="KW-1185">Reference proteome</keyword>
<reference evidence="7 10" key="3">
    <citation type="journal article" date="2022" name="Microbiol. Res.">
        <title>Comparative genome analysis, predicted lifestyle and antimicrobial strategies of Lactococcus carnosus and Lactococcus paracarnosus isolated from meat.</title>
        <authorList>
            <person name="Werum V."/>
            <person name="Ehrmann M."/>
            <person name="Vogel R."/>
            <person name="Hilgarth M."/>
        </authorList>
    </citation>
    <scope>NUCLEOTIDE SEQUENCE [LARGE SCALE GENOMIC DNA]</scope>
    <source>
        <strain evidence="7 10">TMW21897</strain>
    </source>
</reference>
<feature type="transmembrane region" description="Helical" evidence="6">
    <location>
        <begin position="40"/>
        <end position="58"/>
    </location>
</feature>
<feature type="transmembrane region" description="Helical" evidence="6">
    <location>
        <begin position="98"/>
        <end position="120"/>
    </location>
</feature>
<evidence type="ECO:0000256" key="4">
    <source>
        <dbReference type="ARBA" id="ARBA00022989"/>
    </source>
</evidence>
<evidence type="ECO:0000313" key="8">
    <source>
        <dbReference type="EMBL" id="QDJ27080.1"/>
    </source>
</evidence>
<reference evidence="7" key="2">
    <citation type="submission" date="2020-01" db="EMBL/GenBank/DDBJ databases">
        <authorList>
            <person name="Hilgarth M."/>
            <person name="Vogel R.F."/>
        </authorList>
    </citation>
    <scope>NUCLEOTIDE SEQUENCE</scope>
    <source>
        <strain evidence="7">TMW21897</strain>
    </source>
</reference>
<keyword evidence="5 6" id="KW-0472">Membrane</keyword>
<dbReference type="EMBL" id="JAAEDA010000005">
    <property type="protein sequence ID" value="MCJ1977210.1"/>
    <property type="molecule type" value="Genomic_DNA"/>
</dbReference>
<feature type="transmembrane region" description="Helical" evidence="6">
    <location>
        <begin position="352"/>
        <end position="370"/>
    </location>
</feature>
<dbReference type="RefSeq" id="WP_109835463.1">
    <property type="nucleotide sequence ID" value="NZ_CP017195.1"/>
</dbReference>
<dbReference type="Gene3D" id="1.20.1250.20">
    <property type="entry name" value="MFS general substrate transporter like domains"/>
    <property type="match status" value="1"/>
</dbReference>
<dbReference type="Proteomes" id="UP001522462">
    <property type="component" value="Unassembled WGS sequence"/>
</dbReference>
<reference evidence="8 9" key="1">
    <citation type="submission" date="2016-09" db="EMBL/GenBank/DDBJ databases">
        <title>Lactic acid bacteria from MAP meat Genome sequencing and assembly.</title>
        <authorList>
            <person name="Behr J."/>
            <person name="Hilgarth M."/>
            <person name="Vogel R.F."/>
        </authorList>
    </citation>
    <scope>NUCLEOTIDE SEQUENCE [LARGE SCALE GENOMIC DNA]</scope>
    <source>
        <strain evidence="8 9">TMW21615</strain>
    </source>
</reference>
<dbReference type="SUPFAM" id="SSF103473">
    <property type="entry name" value="MFS general substrate transporter"/>
    <property type="match status" value="1"/>
</dbReference>
<evidence type="ECO:0000256" key="6">
    <source>
        <dbReference type="SAM" id="Phobius"/>
    </source>
</evidence>
<dbReference type="KEGG" id="lpaa:BHS01_00145"/>
<feature type="transmembrane region" description="Helical" evidence="6">
    <location>
        <begin position="167"/>
        <end position="186"/>
    </location>
</feature>
<proteinExistence type="predicted"/>
<sequence length="400" mass="45003">MTKESKNIFYATLACFTGSFASQFLSFGIGLVILKKTHSSLYFGISQFISPLICFVFMKQIKNLMGKFDLRKIIIGSMVLSSLFSIILTIFFKLINQPIFLFSLILVMLSLIGVSGYVFSVSYDRACKNMVSHDNLTRLKTLEEIVGACALIISPIISALIFDKVSISAYIIISILVDILTIISILRLKFLEIEIVSDDHEENSLIKARSFASFKFVVIPTIIVIFFSAINVGLPFIQIDKLHLATTKYAITKICWSVGMLISGFLFIRVNKQIKATRYMFSVIMLGAITVLFSMSLLVGTINIFYSLILFNFLFSLMLVQYRINFSSHMLDILQGEVLTTTILKQKNYDQIARAIGVVAFGILFDYAYYPLIFLVSGMFLMMIGVILVVSQFSVSKIDN</sequence>
<gene>
    <name evidence="8" type="ORF">BHS01_00145</name>
    <name evidence="7" type="ORF">GYN19_04520</name>
</gene>
<comment type="subcellular location">
    <subcellularLocation>
        <location evidence="1">Cell membrane</location>
        <topology evidence="1">Multi-pass membrane protein</topology>
    </subcellularLocation>
</comment>
<dbReference type="InterPro" id="IPR011701">
    <property type="entry name" value="MFS"/>
</dbReference>
<dbReference type="Pfam" id="PF07690">
    <property type="entry name" value="MFS_1"/>
    <property type="match status" value="1"/>
</dbReference>
<evidence type="ECO:0000256" key="3">
    <source>
        <dbReference type="ARBA" id="ARBA00022692"/>
    </source>
</evidence>
<name>A0A7L4WCA5_9LACT</name>
<keyword evidence="4 6" id="KW-1133">Transmembrane helix</keyword>
<evidence type="ECO:0000313" key="7">
    <source>
        <dbReference type="EMBL" id="MCJ1977210.1"/>
    </source>
</evidence>
<feature type="transmembrane region" description="Helical" evidence="6">
    <location>
        <begin position="216"/>
        <end position="237"/>
    </location>
</feature>
<feature type="transmembrane region" description="Helical" evidence="6">
    <location>
        <begin position="7"/>
        <end position="34"/>
    </location>
</feature>
<feature type="transmembrane region" description="Helical" evidence="6">
    <location>
        <begin position="249"/>
        <end position="267"/>
    </location>
</feature>
<evidence type="ECO:0000313" key="9">
    <source>
        <dbReference type="Proteomes" id="UP000516280"/>
    </source>
</evidence>
<organism evidence="8 9">
    <name type="scientific">Pseudolactococcus paracarnosus</name>
    <dbReference type="NCBI Taxonomy" id="2749962"/>
    <lineage>
        <taxon>Bacteria</taxon>
        <taxon>Bacillati</taxon>
        <taxon>Bacillota</taxon>
        <taxon>Bacilli</taxon>
        <taxon>Lactobacillales</taxon>
        <taxon>Streptococcaceae</taxon>
        <taxon>Pseudolactococcus</taxon>
    </lineage>
</organism>
<evidence type="ECO:0000256" key="5">
    <source>
        <dbReference type="ARBA" id="ARBA00023136"/>
    </source>
</evidence>
<keyword evidence="2" id="KW-1003">Cell membrane</keyword>
<feature type="transmembrane region" description="Helical" evidence="6">
    <location>
        <begin position="70"/>
        <end position="92"/>
    </location>
</feature>
<dbReference type="Proteomes" id="UP000516280">
    <property type="component" value="Chromosome"/>
</dbReference>
<evidence type="ECO:0000256" key="2">
    <source>
        <dbReference type="ARBA" id="ARBA00022475"/>
    </source>
</evidence>
<feature type="transmembrane region" description="Helical" evidence="6">
    <location>
        <begin position="279"/>
        <end position="298"/>
    </location>
</feature>
<dbReference type="GO" id="GO:0022857">
    <property type="term" value="F:transmembrane transporter activity"/>
    <property type="evidence" value="ECO:0007669"/>
    <property type="project" value="InterPro"/>
</dbReference>
<feature type="transmembrane region" description="Helical" evidence="6">
    <location>
        <begin position="141"/>
        <end position="161"/>
    </location>
</feature>
<dbReference type="EMBL" id="CP017195">
    <property type="protein sequence ID" value="QDJ27080.1"/>
    <property type="molecule type" value="Genomic_DNA"/>
</dbReference>
<dbReference type="PANTHER" id="PTHR23513">
    <property type="entry name" value="INTEGRAL MEMBRANE EFFLUX PROTEIN-RELATED"/>
    <property type="match status" value="1"/>
</dbReference>
<feature type="transmembrane region" description="Helical" evidence="6">
    <location>
        <begin position="304"/>
        <end position="322"/>
    </location>
</feature>
<dbReference type="GO" id="GO:0005886">
    <property type="term" value="C:plasma membrane"/>
    <property type="evidence" value="ECO:0007669"/>
    <property type="project" value="UniProtKB-SubCell"/>
</dbReference>
<feature type="transmembrane region" description="Helical" evidence="6">
    <location>
        <begin position="376"/>
        <end position="395"/>
    </location>
</feature>
<dbReference type="PANTHER" id="PTHR23513:SF6">
    <property type="entry name" value="MAJOR FACILITATOR SUPERFAMILY ASSOCIATED DOMAIN-CONTAINING PROTEIN"/>
    <property type="match status" value="1"/>
</dbReference>
<accession>A0A7L4WCA5</accession>
<evidence type="ECO:0000313" key="10">
    <source>
        <dbReference type="Proteomes" id="UP001522462"/>
    </source>
</evidence>
<dbReference type="InterPro" id="IPR036259">
    <property type="entry name" value="MFS_trans_sf"/>
</dbReference>